<dbReference type="EMBL" id="AP014945">
    <property type="protein sequence ID" value="BAU23381.1"/>
    <property type="molecule type" value="Genomic_DNA"/>
</dbReference>
<keyword evidence="3" id="KW-1185">Reference proteome</keyword>
<dbReference type="InterPro" id="IPR050229">
    <property type="entry name" value="GlpE_sulfurtransferase"/>
</dbReference>
<dbReference type="SUPFAM" id="SSF52821">
    <property type="entry name" value="Rhodanese/Cell cycle control phosphatase"/>
    <property type="match status" value="1"/>
</dbReference>
<reference evidence="3" key="2">
    <citation type="journal article" date="2016" name="Int. J. Syst. Evol. Microbiol.">
        <title>Caldimicrobium thiodismutans sp. nov., a sulfur-disproportionating bacterium isolated from a hot spring.</title>
        <authorList>
            <person name="Kojima H."/>
            <person name="Umezawa K."/>
            <person name="Fukui M."/>
        </authorList>
    </citation>
    <scope>NUCLEOTIDE SEQUENCE [LARGE SCALE GENOMIC DNA]</scope>
    <source>
        <strain evidence="3">TF1</strain>
    </source>
</reference>
<organism evidence="2 3">
    <name type="scientific">Caldimicrobium thiodismutans</name>
    <dbReference type="NCBI Taxonomy" id="1653476"/>
    <lineage>
        <taxon>Bacteria</taxon>
        <taxon>Pseudomonadati</taxon>
        <taxon>Thermodesulfobacteriota</taxon>
        <taxon>Thermodesulfobacteria</taxon>
        <taxon>Thermodesulfobacteriales</taxon>
        <taxon>Thermodesulfobacteriaceae</taxon>
        <taxon>Caldimicrobium</taxon>
    </lineage>
</organism>
<name>A0A0U5BXE5_9BACT</name>
<sequence>MKRVLILMGLFVFTLSEMLFAYDKELAKRFNMMFSQMTPEVIAKKPCMVNAKQLLEMIKNKEPFVILDVRSPEEMAIVGITWKDRFDIPMHEVFKEENLNKLPKDKKIVVICHTGPRSIAVTLALRALGFMNAYAFDGGVAELAKEVGRAAYMFVH</sequence>
<dbReference type="InterPro" id="IPR001763">
    <property type="entry name" value="Rhodanese-like_dom"/>
</dbReference>
<dbReference type="InterPro" id="IPR036873">
    <property type="entry name" value="Rhodanese-like_dom_sf"/>
</dbReference>
<dbReference type="STRING" id="1653476.THC_0997"/>
<evidence type="ECO:0000313" key="3">
    <source>
        <dbReference type="Proteomes" id="UP000068196"/>
    </source>
</evidence>
<feature type="domain" description="Rhodanese" evidence="1">
    <location>
        <begin position="60"/>
        <end position="152"/>
    </location>
</feature>
<dbReference type="CDD" id="cd00158">
    <property type="entry name" value="RHOD"/>
    <property type="match status" value="1"/>
</dbReference>
<proteinExistence type="predicted"/>
<gene>
    <name evidence="2" type="ORF">THC_0997</name>
</gene>
<dbReference type="Gene3D" id="3.40.250.10">
    <property type="entry name" value="Rhodanese-like domain"/>
    <property type="match status" value="1"/>
</dbReference>
<dbReference type="PANTHER" id="PTHR43031">
    <property type="entry name" value="FAD-DEPENDENT OXIDOREDUCTASE"/>
    <property type="match status" value="1"/>
</dbReference>
<dbReference type="SMART" id="SM00450">
    <property type="entry name" value="RHOD"/>
    <property type="match status" value="1"/>
</dbReference>
<evidence type="ECO:0000259" key="1">
    <source>
        <dbReference type="PROSITE" id="PS50206"/>
    </source>
</evidence>
<dbReference type="PANTHER" id="PTHR43031:SF10">
    <property type="entry name" value="RHODANESE DOMAIN-CONTAINING PROTEIN"/>
    <property type="match status" value="1"/>
</dbReference>
<dbReference type="Pfam" id="PF00581">
    <property type="entry name" value="Rhodanese"/>
    <property type="match status" value="1"/>
</dbReference>
<dbReference type="KEGG" id="cthi:THC_0997"/>
<accession>A0A0U5BXE5</accession>
<dbReference type="Proteomes" id="UP000068196">
    <property type="component" value="Chromosome"/>
</dbReference>
<dbReference type="PROSITE" id="PS50206">
    <property type="entry name" value="RHODANESE_3"/>
    <property type="match status" value="1"/>
</dbReference>
<evidence type="ECO:0000313" key="2">
    <source>
        <dbReference type="EMBL" id="BAU23381.1"/>
    </source>
</evidence>
<dbReference type="AlphaFoldDB" id="A0A0U5BXE5"/>
<dbReference type="OrthoDB" id="9800872at2"/>
<dbReference type="RefSeq" id="WP_068514210.1">
    <property type="nucleotide sequence ID" value="NZ_AP014945.1"/>
</dbReference>
<reference evidence="2 3" key="1">
    <citation type="journal article" date="2016" name="Int. J. Syst. Evol. Microbiol.">
        <title>Caldimicrobium thiodismutans sp. nov., a sulfur-disproportionating bacterium isolated from a hot spring, and emended description of the genus Caldimicrobium.</title>
        <authorList>
            <person name="Kojima H."/>
            <person name="Umezawa K."/>
            <person name="Fukui M."/>
        </authorList>
    </citation>
    <scope>NUCLEOTIDE SEQUENCE [LARGE SCALE GENOMIC DNA]</scope>
    <source>
        <strain evidence="2 3">TF1</strain>
    </source>
</reference>
<protein>
    <recommendedName>
        <fullName evidence="1">Rhodanese domain-containing protein</fullName>
    </recommendedName>
</protein>